<dbReference type="Proteomes" id="UP001162131">
    <property type="component" value="Unassembled WGS sequence"/>
</dbReference>
<dbReference type="GO" id="GO:0032543">
    <property type="term" value="P:mitochondrial translation"/>
    <property type="evidence" value="ECO:0007669"/>
    <property type="project" value="TreeGrafter"/>
</dbReference>
<evidence type="ECO:0000256" key="4">
    <source>
        <dbReference type="ARBA" id="ARBA00039977"/>
    </source>
</evidence>
<dbReference type="GO" id="GO:0003735">
    <property type="term" value="F:structural constituent of ribosome"/>
    <property type="evidence" value="ECO:0007669"/>
    <property type="project" value="InterPro"/>
</dbReference>
<dbReference type="InterPro" id="IPR012677">
    <property type="entry name" value="Nucleotide-bd_a/b_plait_sf"/>
</dbReference>
<dbReference type="InterPro" id="IPR012678">
    <property type="entry name" value="Ribosomal_uL23/eL15/eS24_sf"/>
</dbReference>
<proteinExistence type="inferred from homology"/>
<evidence type="ECO:0000256" key="3">
    <source>
        <dbReference type="ARBA" id="ARBA00023274"/>
    </source>
</evidence>
<evidence type="ECO:0000313" key="6">
    <source>
        <dbReference type="Proteomes" id="UP001162131"/>
    </source>
</evidence>
<reference evidence="5" key="1">
    <citation type="submission" date="2021-09" db="EMBL/GenBank/DDBJ databases">
        <authorList>
            <consortium name="AG Swart"/>
            <person name="Singh M."/>
            <person name="Singh A."/>
            <person name="Seah K."/>
            <person name="Emmerich C."/>
        </authorList>
    </citation>
    <scope>NUCLEOTIDE SEQUENCE</scope>
    <source>
        <strain evidence="5">ATCC30299</strain>
    </source>
</reference>
<evidence type="ECO:0000256" key="2">
    <source>
        <dbReference type="ARBA" id="ARBA00022980"/>
    </source>
</evidence>
<dbReference type="InterPro" id="IPR013025">
    <property type="entry name" value="Ribosomal_uL23-like"/>
</dbReference>
<dbReference type="Gene3D" id="3.30.70.330">
    <property type="match status" value="1"/>
</dbReference>
<evidence type="ECO:0000313" key="5">
    <source>
        <dbReference type="EMBL" id="CAG9330816.1"/>
    </source>
</evidence>
<evidence type="ECO:0000256" key="1">
    <source>
        <dbReference type="ARBA" id="ARBA00006700"/>
    </source>
</evidence>
<dbReference type="PANTHER" id="PTHR12059">
    <property type="entry name" value="RIBOSOMAL PROTEIN L23-RELATED"/>
    <property type="match status" value="1"/>
</dbReference>
<comment type="similarity">
    <text evidence="1">Belongs to the universal ribosomal protein uL23 family.</text>
</comment>
<name>A0AAU9JYX6_9CILI</name>
<dbReference type="EMBL" id="CAJZBQ010000052">
    <property type="protein sequence ID" value="CAG9330816.1"/>
    <property type="molecule type" value="Genomic_DNA"/>
</dbReference>
<protein>
    <recommendedName>
        <fullName evidence="4">Large ribosomal subunit protein uL23m</fullName>
    </recommendedName>
</protein>
<dbReference type="SUPFAM" id="SSF54189">
    <property type="entry name" value="Ribosomal proteins S24e, L23 and L15e"/>
    <property type="match status" value="1"/>
</dbReference>
<dbReference type="Pfam" id="PF00276">
    <property type="entry name" value="Ribosomal_L23"/>
    <property type="match status" value="1"/>
</dbReference>
<gene>
    <name evidence="5" type="ORF">BSTOLATCC_MIC52228</name>
</gene>
<organism evidence="5 6">
    <name type="scientific">Blepharisma stoltei</name>
    <dbReference type="NCBI Taxonomy" id="1481888"/>
    <lineage>
        <taxon>Eukaryota</taxon>
        <taxon>Sar</taxon>
        <taxon>Alveolata</taxon>
        <taxon>Ciliophora</taxon>
        <taxon>Postciliodesmatophora</taxon>
        <taxon>Heterotrichea</taxon>
        <taxon>Heterotrichida</taxon>
        <taxon>Blepharismidae</taxon>
        <taxon>Blepharisma</taxon>
    </lineage>
</organism>
<keyword evidence="2" id="KW-0689">Ribosomal protein</keyword>
<keyword evidence="3" id="KW-0687">Ribonucleoprotein</keyword>
<accession>A0AAU9JYX6</accession>
<dbReference type="PANTHER" id="PTHR12059:SF5">
    <property type="entry name" value="LARGE RIBOSOMAL SUBUNIT PROTEIN UL23M"/>
    <property type="match status" value="1"/>
</dbReference>
<keyword evidence="6" id="KW-1185">Reference proteome</keyword>
<dbReference type="AlphaFoldDB" id="A0AAU9JYX6"/>
<dbReference type="GO" id="GO:0005762">
    <property type="term" value="C:mitochondrial large ribosomal subunit"/>
    <property type="evidence" value="ECO:0007669"/>
    <property type="project" value="TreeGrafter"/>
</dbReference>
<comment type="caution">
    <text evidence="5">The sequence shown here is derived from an EMBL/GenBank/DDBJ whole genome shotgun (WGS) entry which is preliminary data.</text>
</comment>
<sequence length="116" mass="14028">MDKLIKLRPNLIPRLLRPEPKVYKFFNKPIYLVRTEKELQENVLCFRCPQELTKPELRQVFTKVYGMKLKAVSTFNHMGKIARNRTNGHYRKPDYKKVYVELEHEAPPYLQYFKNI</sequence>